<evidence type="ECO:0000313" key="2">
    <source>
        <dbReference type="Proteomes" id="UP000269352"/>
    </source>
</evidence>
<reference evidence="1 2" key="1">
    <citation type="journal article" date="2019" name="ISME J.">
        <title>Genome analyses of uncultured TG2/ZB3 bacteria in 'Margulisbacteria' specifically attached to ectosymbiotic spirochetes of protists in the termite gut.</title>
        <authorList>
            <person name="Utami Y.D."/>
            <person name="Kuwahara H."/>
            <person name="Igai K."/>
            <person name="Murakami T."/>
            <person name="Sugaya K."/>
            <person name="Morikawa T."/>
            <person name="Nagura Y."/>
            <person name="Yuki M."/>
            <person name="Deevong P."/>
            <person name="Inoue T."/>
            <person name="Kihara K."/>
            <person name="Lo N."/>
            <person name="Yamada A."/>
            <person name="Ohkuma M."/>
            <person name="Hongoh Y."/>
        </authorList>
    </citation>
    <scope>NUCLEOTIDE SEQUENCE [LARGE SCALE GENOMIC DNA]</scope>
    <source>
        <strain evidence="1">NkOx7-01</strain>
    </source>
</reference>
<comment type="caution">
    <text evidence="1">The sequence shown here is derived from an EMBL/GenBank/DDBJ whole genome shotgun (WGS) entry which is preliminary data.</text>
</comment>
<organism evidence="1 2">
    <name type="scientific">Termititenax aidoneus</name>
    <dbReference type="NCBI Taxonomy" id="2218524"/>
    <lineage>
        <taxon>Bacteria</taxon>
        <taxon>Bacillati</taxon>
        <taxon>Candidatus Margulisiibacteriota</taxon>
        <taxon>Candidatus Termititenacia</taxon>
        <taxon>Candidatus Termititenacales</taxon>
        <taxon>Candidatus Termititenacaceae</taxon>
        <taxon>Candidatus Termititenax</taxon>
    </lineage>
</organism>
<sequence length="230" mass="27116">MLILSRKIYANNSGNKEWAAAQLRKQKENFITAYNANGQVIPGGGTPEYSWYKRKKKFADIRADLEAQGADLSRTALAVQRVRIWERFGDNYFARDRMPLRTSKEELADYEYWIGHQDDAEFLQYLKNRGVNMHRTQDVVKQEENYFNYLYFVASEKHLPRGQRHRCLDGNTAKVSELAEEQRREDVLSRWQYNVLSNNIQCLPYCRINIRKEIAKIVAHYAAEDLKARR</sequence>
<dbReference type="EMBL" id="BGZN01000041">
    <property type="protein sequence ID" value="GBR74332.1"/>
    <property type="molecule type" value="Genomic_DNA"/>
</dbReference>
<protein>
    <submittedName>
        <fullName evidence="1">Uncharacterized protein</fullName>
    </submittedName>
</protein>
<dbReference type="Proteomes" id="UP000269352">
    <property type="component" value="Unassembled WGS sequence"/>
</dbReference>
<evidence type="ECO:0000313" key="1">
    <source>
        <dbReference type="EMBL" id="GBR74332.1"/>
    </source>
</evidence>
<proteinExistence type="predicted"/>
<accession>A0A388TBY6</accession>
<name>A0A388TBY6_TERA1</name>
<dbReference type="AlphaFoldDB" id="A0A388TBY6"/>
<keyword evidence="2" id="KW-1185">Reference proteome</keyword>
<gene>
    <name evidence="1" type="ORF">NO1_1528</name>
</gene>